<dbReference type="PANTHER" id="PTHR43283">
    <property type="entry name" value="BETA-LACTAMASE-RELATED"/>
    <property type="match status" value="1"/>
</dbReference>
<dbReference type="Pfam" id="PF00144">
    <property type="entry name" value="Beta-lactamase"/>
    <property type="match status" value="1"/>
</dbReference>
<name>A0A4R1R0Q6_9FIRM</name>
<dbReference type="AlphaFoldDB" id="A0A4R1R0Q6"/>
<dbReference type="SUPFAM" id="SSF56601">
    <property type="entry name" value="beta-lactamase/transpeptidase-like"/>
    <property type="match status" value="1"/>
</dbReference>
<dbReference type="Proteomes" id="UP000295718">
    <property type="component" value="Unassembled WGS sequence"/>
</dbReference>
<evidence type="ECO:0000313" key="3">
    <source>
        <dbReference type="Proteomes" id="UP000295718"/>
    </source>
</evidence>
<organism evidence="2 3">
    <name type="scientific">Kineothrix alysoides</name>
    <dbReference type="NCBI Taxonomy" id="1469948"/>
    <lineage>
        <taxon>Bacteria</taxon>
        <taxon>Bacillati</taxon>
        <taxon>Bacillota</taxon>
        <taxon>Clostridia</taxon>
        <taxon>Lachnospirales</taxon>
        <taxon>Lachnospiraceae</taxon>
        <taxon>Kineothrix</taxon>
    </lineage>
</organism>
<dbReference type="OrthoDB" id="9773047at2"/>
<comment type="caution">
    <text evidence="2">The sequence shown here is derived from an EMBL/GenBank/DDBJ whole genome shotgun (WGS) entry which is preliminary data.</text>
</comment>
<keyword evidence="3" id="KW-1185">Reference proteome</keyword>
<accession>A0A4R1R0Q6</accession>
<dbReference type="InterPro" id="IPR050789">
    <property type="entry name" value="Diverse_Enzym_Activities"/>
</dbReference>
<sequence length="315" mass="36248">MKKELFNKVVNEMNNMLDKNGKHLDMVSLIISCGGEHYQHFFKEEEKVDIRSIAKPILCLAVGAAIEEGLYFGNIKIGLETPIWQFVSQYAKISHPEQEEKWNQIRLIDLFRITLGHGKGIMFSADVKMQDEDNLVNYVVNYPITERIGSHFVYSNAGTFIISTLITEYLGESAEYFVDKYIFSKLNIEDYTWKKFGKYTAGCTGLKLLNKDLHKIGLLIYNNGVYDGKHIVSKEWIEKMRTPQVAHPTHRYIAERSFPKWSYGLNLWICEDGTYYCDGTDGQYLIIIPQKEIVITTTGYQSDTQPVSDCLGLFK</sequence>
<dbReference type="STRING" id="1469948.GCA_000732725_01748"/>
<feature type="domain" description="Beta-lactamase-related" evidence="1">
    <location>
        <begin position="30"/>
        <end position="296"/>
    </location>
</feature>
<dbReference type="InterPro" id="IPR012338">
    <property type="entry name" value="Beta-lactam/transpept-like"/>
</dbReference>
<proteinExistence type="predicted"/>
<protein>
    <submittedName>
        <fullName evidence="2">Beta-lactamase</fullName>
    </submittedName>
</protein>
<evidence type="ECO:0000259" key="1">
    <source>
        <dbReference type="Pfam" id="PF00144"/>
    </source>
</evidence>
<dbReference type="InterPro" id="IPR001466">
    <property type="entry name" value="Beta-lactam-related"/>
</dbReference>
<evidence type="ECO:0000313" key="2">
    <source>
        <dbReference type="EMBL" id="TCL58872.1"/>
    </source>
</evidence>
<dbReference type="PANTHER" id="PTHR43283:SF7">
    <property type="entry name" value="BETA-LACTAMASE-RELATED DOMAIN-CONTAINING PROTEIN"/>
    <property type="match status" value="1"/>
</dbReference>
<reference evidence="2 3" key="1">
    <citation type="submission" date="2019-03" db="EMBL/GenBank/DDBJ databases">
        <title>Genomic Encyclopedia of Type Strains, Phase IV (KMG-IV): sequencing the most valuable type-strain genomes for metagenomic binning, comparative biology and taxonomic classification.</title>
        <authorList>
            <person name="Goeker M."/>
        </authorList>
    </citation>
    <scope>NUCLEOTIDE SEQUENCE [LARGE SCALE GENOMIC DNA]</scope>
    <source>
        <strain evidence="2 3">DSM 100556</strain>
    </source>
</reference>
<dbReference type="Gene3D" id="3.40.710.10">
    <property type="entry name" value="DD-peptidase/beta-lactamase superfamily"/>
    <property type="match status" value="1"/>
</dbReference>
<dbReference type="RefSeq" id="WP_031390453.1">
    <property type="nucleotide sequence ID" value="NZ_JPNB01000001.1"/>
</dbReference>
<dbReference type="EMBL" id="SLUO01000005">
    <property type="protein sequence ID" value="TCL58872.1"/>
    <property type="molecule type" value="Genomic_DNA"/>
</dbReference>
<gene>
    <name evidence="2" type="ORF">EDD76_10542</name>
</gene>